<dbReference type="InterPro" id="IPR018319">
    <property type="entry name" value="SelA-like"/>
</dbReference>
<keyword evidence="6 8" id="KW-0711">Selenium</keyword>
<accession>A0ABT6I2X8</accession>
<dbReference type="Pfam" id="PF12390">
    <property type="entry name" value="Se-cys_synth_N"/>
    <property type="match status" value="1"/>
</dbReference>
<keyword evidence="3 8" id="KW-0808">Transferase</keyword>
<comment type="cofactor">
    <cofactor evidence="1 8">
        <name>pyridoxal 5'-phosphate</name>
        <dbReference type="ChEBI" id="CHEBI:597326"/>
    </cofactor>
</comment>
<proteinExistence type="inferred from homology"/>
<keyword evidence="5 8" id="KW-0648">Protein biosynthesis</keyword>
<dbReference type="Proteomes" id="UP001162135">
    <property type="component" value="Unassembled WGS sequence"/>
</dbReference>
<comment type="catalytic activity">
    <reaction evidence="8">
        <text>L-seryl-tRNA(Sec) + selenophosphate + H(+) = L-selenocysteinyl-tRNA(Sec) + phosphate</text>
        <dbReference type="Rhea" id="RHEA:22728"/>
        <dbReference type="Rhea" id="RHEA-COMP:9742"/>
        <dbReference type="Rhea" id="RHEA-COMP:9743"/>
        <dbReference type="ChEBI" id="CHEBI:15378"/>
        <dbReference type="ChEBI" id="CHEBI:16144"/>
        <dbReference type="ChEBI" id="CHEBI:43474"/>
        <dbReference type="ChEBI" id="CHEBI:78533"/>
        <dbReference type="ChEBI" id="CHEBI:78573"/>
        <dbReference type="EC" id="2.9.1.1"/>
    </reaction>
</comment>
<dbReference type="Gene3D" id="3.90.1150.180">
    <property type="match status" value="1"/>
</dbReference>
<comment type="similarity">
    <text evidence="7 8">Belongs to the SelA family.</text>
</comment>
<evidence type="ECO:0000256" key="4">
    <source>
        <dbReference type="ARBA" id="ARBA00022898"/>
    </source>
</evidence>
<dbReference type="RefSeq" id="WP_110717845.1">
    <property type="nucleotide sequence ID" value="NZ_PGFS01000001.1"/>
</dbReference>
<comment type="function">
    <text evidence="8">Converts seryl-tRNA(Sec) to selenocysteinyl-tRNA(Sec) required for selenoprotein biosynthesis.</text>
</comment>
<dbReference type="GO" id="GO:0016740">
    <property type="term" value="F:transferase activity"/>
    <property type="evidence" value="ECO:0007669"/>
    <property type="project" value="UniProtKB-KW"/>
</dbReference>
<organism evidence="10 11">
    <name type="scientific">Salinicola acroporae</name>
    <dbReference type="NCBI Taxonomy" id="1541440"/>
    <lineage>
        <taxon>Bacteria</taxon>
        <taxon>Pseudomonadati</taxon>
        <taxon>Pseudomonadota</taxon>
        <taxon>Gammaproteobacteria</taxon>
        <taxon>Oceanospirillales</taxon>
        <taxon>Halomonadaceae</taxon>
        <taxon>Salinicola</taxon>
    </lineage>
</organism>
<evidence type="ECO:0000313" key="10">
    <source>
        <dbReference type="EMBL" id="MDH4572029.1"/>
    </source>
</evidence>
<dbReference type="PANTHER" id="PTHR32328:SF0">
    <property type="entry name" value="L-SERYL-TRNA(SEC) SELENIUM TRANSFERASE"/>
    <property type="match status" value="1"/>
</dbReference>
<keyword evidence="2 8" id="KW-0963">Cytoplasm</keyword>
<evidence type="ECO:0000256" key="2">
    <source>
        <dbReference type="ARBA" id="ARBA00022490"/>
    </source>
</evidence>
<comment type="subcellular location">
    <subcellularLocation>
        <location evidence="8">Cytoplasm</location>
    </subcellularLocation>
</comment>
<feature type="modified residue" description="N6-(pyridoxal phosphate)lysine" evidence="8">
    <location>
        <position position="301"/>
    </location>
</feature>
<keyword evidence="11" id="KW-1185">Reference proteome</keyword>
<reference evidence="10" key="1">
    <citation type="journal article" date="2015" name="Antonie Van Leeuwenhoek">
        <title>Comparative 16S rRNA signatures and multilocus sequence analysis for the genus Salinicola and description of Salinicola acroporae sp. nov., isolated from coral Acropora digitifera.</title>
        <authorList>
            <person name="Lepcha R.T."/>
            <person name="Poddar A."/>
            <person name="Schumann P."/>
            <person name="Das S.K."/>
        </authorList>
    </citation>
    <scope>NUCLEOTIDE SEQUENCE</scope>
    <source>
        <strain evidence="10">S4-41</strain>
    </source>
</reference>
<dbReference type="InterPro" id="IPR015421">
    <property type="entry name" value="PyrdxlP-dep_Trfase_major"/>
</dbReference>
<evidence type="ECO:0000256" key="8">
    <source>
        <dbReference type="HAMAP-Rule" id="MF_00423"/>
    </source>
</evidence>
<evidence type="ECO:0000256" key="6">
    <source>
        <dbReference type="ARBA" id="ARBA00023266"/>
    </source>
</evidence>
<evidence type="ECO:0000256" key="1">
    <source>
        <dbReference type="ARBA" id="ARBA00001933"/>
    </source>
</evidence>
<dbReference type="SUPFAM" id="SSF53383">
    <property type="entry name" value="PLP-dependent transferases"/>
    <property type="match status" value="1"/>
</dbReference>
<dbReference type="InterPro" id="IPR004534">
    <property type="entry name" value="SelA_trans"/>
</dbReference>
<dbReference type="PANTHER" id="PTHR32328">
    <property type="entry name" value="L-SERYL-TRNA(SEC) SELENIUM TRANSFERASE"/>
    <property type="match status" value="1"/>
</dbReference>
<dbReference type="HAMAP" id="MF_00423">
    <property type="entry name" value="SelA"/>
    <property type="match status" value="1"/>
</dbReference>
<dbReference type="NCBIfam" id="TIGR00474">
    <property type="entry name" value="selA"/>
    <property type="match status" value="1"/>
</dbReference>
<dbReference type="InterPro" id="IPR025862">
    <property type="entry name" value="SelA_trans_N_dom"/>
</dbReference>
<sequence length="479" mass="51555">MSDSAANPNDPRRQLPAVDQLLNHPRFEASRREHGDSLVIRAVRATLAEWRRRLGDPARSPLPMIDEAALLAAVERALAAEARLNVRAVFNLTGTVIHTNLGRSPLSEAAIDAVVQAARHPVALEYDLDKGRRGDRDRLVEGLLIELTGAEAATVVNNNAAAVLLALTALGAGREAVISRGEMIEIGGAFRMPDVMTAAGCRLVEVGATNRTHARDFRQALGDDSGLIVKAHTSNYAVTGFTSSVPEAELATIAHDHGIPLMIDLGSGALTDFRELGLPHEARPGEAIAAGADLVTFSGDKLLGGPQAGIVVGKRELIERLKQHPLKRALRCDKLTLAALEATLRCYRDSAEPARHLPTLAMLSRGVEEIEAQAARLLPQMQTALDGIAEVVTRACRSQLGSGSLPVDRLDSHALVVGCAEGPALARLERTLRALPRPVIGRLHEGALWLDLRCLCREADERMFLAQLPGIRQLWRATR</sequence>
<evidence type="ECO:0000259" key="9">
    <source>
        <dbReference type="Pfam" id="PF12390"/>
    </source>
</evidence>
<name>A0ABT6I2X8_9GAMM</name>
<dbReference type="Pfam" id="PF03841">
    <property type="entry name" value="SelA"/>
    <property type="match status" value="1"/>
</dbReference>
<comment type="pathway">
    <text evidence="8">Aminoacyl-tRNA biosynthesis; selenocysteinyl-tRNA(Sec) biosynthesis; selenocysteinyl-tRNA(Sec) from L-seryl-tRNA(Sec) (bacterial route): step 1/1.</text>
</comment>
<feature type="domain" description="L-seryl-tRNA selenium transferase N-terminal" evidence="9">
    <location>
        <begin position="12"/>
        <end position="51"/>
    </location>
</feature>
<keyword evidence="4 8" id="KW-0663">Pyridoxal phosphate</keyword>
<dbReference type="EC" id="2.9.1.1" evidence="8"/>
<dbReference type="Gene3D" id="3.40.640.10">
    <property type="entry name" value="Type I PLP-dependent aspartate aminotransferase-like (Major domain)"/>
    <property type="match status" value="1"/>
</dbReference>
<evidence type="ECO:0000313" key="11">
    <source>
        <dbReference type="Proteomes" id="UP001162135"/>
    </source>
</evidence>
<evidence type="ECO:0000256" key="5">
    <source>
        <dbReference type="ARBA" id="ARBA00022917"/>
    </source>
</evidence>
<dbReference type="InterPro" id="IPR015424">
    <property type="entry name" value="PyrdxlP-dep_Trfase"/>
</dbReference>
<gene>
    <name evidence="8" type="primary">selA</name>
    <name evidence="10" type="ORF">CUR86_05785</name>
</gene>
<evidence type="ECO:0000256" key="3">
    <source>
        <dbReference type="ARBA" id="ARBA00022679"/>
    </source>
</evidence>
<evidence type="ECO:0000256" key="7">
    <source>
        <dbReference type="ARBA" id="ARBA00044507"/>
    </source>
</evidence>
<protein>
    <recommendedName>
        <fullName evidence="8">L-seryl-tRNA(Sec) selenium transferase</fullName>
        <ecNumber evidence="8">2.9.1.1</ecNumber>
    </recommendedName>
    <alternativeName>
        <fullName evidence="8">Selenocysteine synthase</fullName>
        <shortName evidence="8">Sec synthase</shortName>
    </alternativeName>
    <alternativeName>
        <fullName evidence="8">Selenocysteinyl-tRNA(Sec) synthase</fullName>
    </alternativeName>
</protein>
<dbReference type="EMBL" id="PGFS01000001">
    <property type="protein sequence ID" value="MDH4572029.1"/>
    <property type="molecule type" value="Genomic_DNA"/>
</dbReference>
<comment type="caution">
    <text evidence="10">The sequence shown here is derived from an EMBL/GenBank/DDBJ whole genome shotgun (WGS) entry which is preliminary data.</text>
</comment>
<reference evidence="10" key="2">
    <citation type="submission" date="2017-11" db="EMBL/GenBank/DDBJ databases">
        <authorList>
            <person name="Das S.K."/>
        </authorList>
    </citation>
    <scope>NUCLEOTIDE SEQUENCE</scope>
    <source>
        <strain evidence="10">S4-41</strain>
    </source>
</reference>